<gene>
    <name evidence="19" type="ORF">Zmor_012335</name>
</gene>
<dbReference type="Gene3D" id="3.30.40.10">
    <property type="entry name" value="Zinc/RING finger domain, C3HC4 (zinc finger)"/>
    <property type="match status" value="1"/>
</dbReference>
<dbReference type="InterPro" id="IPR001841">
    <property type="entry name" value="Znf_RING"/>
</dbReference>
<evidence type="ECO:0000256" key="14">
    <source>
        <dbReference type="ARBA" id="ARBA00023136"/>
    </source>
</evidence>
<evidence type="ECO:0000256" key="13">
    <source>
        <dbReference type="ARBA" id="ARBA00022989"/>
    </source>
</evidence>
<feature type="transmembrane region" description="Helical" evidence="17">
    <location>
        <begin position="200"/>
        <end position="223"/>
    </location>
</feature>
<dbReference type="PANTHER" id="PTHR22763:SF184">
    <property type="entry name" value="E3 UBIQUITIN-PROTEIN LIGASE SYNOVIOLIN"/>
    <property type="match status" value="1"/>
</dbReference>
<dbReference type="EC" id="2.3.2.27" evidence="5"/>
<keyword evidence="12" id="KW-0862">Zinc</keyword>
<feature type="transmembrane region" description="Helical" evidence="17">
    <location>
        <begin position="101"/>
        <end position="120"/>
    </location>
</feature>
<evidence type="ECO:0000256" key="9">
    <source>
        <dbReference type="ARBA" id="ARBA00022771"/>
    </source>
</evidence>
<organism evidence="19 20">
    <name type="scientific">Zophobas morio</name>
    <dbReference type="NCBI Taxonomy" id="2755281"/>
    <lineage>
        <taxon>Eukaryota</taxon>
        <taxon>Metazoa</taxon>
        <taxon>Ecdysozoa</taxon>
        <taxon>Arthropoda</taxon>
        <taxon>Hexapoda</taxon>
        <taxon>Insecta</taxon>
        <taxon>Pterygota</taxon>
        <taxon>Neoptera</taxon>
        <taxon>Endopterygota</taxon>
        <taxon>Coleoptera</taxon>
        <taxon>Polyphaga</taxon>
        <taxon>Cucujiformia</taxon>
        <taxon>Tenebrionidae</taxon>
        <taxon>Zophobas</taxon>
    </lineage>
</organism>
<feature type="transmembrane region" description="Helical" evidence="17">
    <location>
        <begin position="6"/>
        <end position="23"/>
    </location>
</feature>
<evidence type="ECO:0000256" key="12">
    <source>
        <dbReference type="ARBA" id="ARBA00022833"/>
    </source>
</evidence>
<keyword evidence="7 17" id="KW-0812">Transmembrane</keyword>
<reference evidence="19" key="1">
    <citation type="journal article" date="2023" name="G3 (Bethesda)">
        <title>Whole genome assemblies of Zophobas morio and Tenebrio molitor.</title>
        <authorList>
            <person name="Kaur S."/>
            <person name="Stinson S.A."/>
            <person name="diCenzo G.C."/>
        </authorList>
    </citation>
    <scope>NUCLEOTIDE SEQUENCE</scope>
    <source>
        <strain evidence="19">QUZm001</strain>
    </source>
</reference>
<keyword evidence="14 17" id="KW-0472">Membrane</keyword>
<accession>A0AA38HKR9</accession>
<dbReference type="Pfam" id="PF25563">
    <property type="entry name" value="TPR_SYVN1_N"/>
    <property type="match status" value="1"/>
</dbReference>
<dbReference type="InterPro" id="IPR013083">
    <property type="entry name" value="Znf_RING/FYVE/PHD"/>
</dbReference>
<dbReference type="SUPFAM" id="SSF57850">
    <property type="entry name" value="RING/U-box"/>
    <property type="match status" value="1"/>
</dbReference>
<keyword evidence="11" id="KW-0256">Endoplasmic reticulum</keyword>
<keyword evidence="13 17" id="KW-1133">Transmembrane helix</keyword>
<evidence type="ECO:0000256" key="5">
    <source>
        <dbReference type="ARBA" id="ARBA00012483"/>
    </source>
</evidence>
<feature type="compositionally biased region" description="Low complexity" evidence="16">
    <location>
        <begin position="382"/>
        <end position="395"/>
    </location>
</feature>
<evidence type="ECO:0000256" key="8">
    <source>
        <dbReference type="ARBA" id="ARBA00022723"/>
    </source>
</evidence>
<evidence type="ECO:0000256" key="6">
    <source>
        <dbReference type="ARBA" id="ARBA00022679"/>
    </source>
</evidence>
<proteinExistence type="inferred from homology"/>
<evidence type="ECO:0000256" key="15">
    <source>
        <dbReference type="PROSITE-ProRule" id="PRU00175"/>
    </source>
</evidence>
<evidence type="ECO:0000256" key="11">
    <source>
        <dbReference type="ARBA" id="ARBA00022824"/>
    </source>
</evidence>
<evidence type="ECO:0000256" key="17">
    <source>
        <dbReference type="SAM" id="Phobius"/>
    </source>
</evidence>
<dbReference type="GO" id="GO:0036503">
    <property type="term" value="P:ERAD pathway"/>
    <property type="evidence" value="ECO:0007669"/>
    <property type="project" value="TreeGrafter"/>
</dbReference>
<dbReference type="GO" id="GO:0061630">
    <property type="term" value="F:ubiquitin protein ligase activity"/>
    <property type="evidence" value="ECO:0007669"/>
    <property type="project" value="UniProtKB-EC"/>
</dbReference>
<dbReference type="GO" id="GO:0043161">
    <property type="term" value="P:proteasome-mediated ubiquitin-dependent protein catabolic process"/>
    <property type="evidence" value="ECO:0007669"/>
    <property type="project" value="TreeGrafter"/>
</dbReference>
<evidence type="ECO:0000256" key="2">
    <source>
        <dbReference type="ARBA" id="ARBA00004477"/>
    </source>
</evidence>
<evidence type="ECO:0000259" key="18">
    <source>
        <dbReference type="PROSITE" id="PS50089"/>
    </source>
</evidence>
<dbReference type="PROSITE" id="PS50089">
    <property type="entry name" value="ZF_RING_2"/>
    <property type="match status" value="1"/>
</dbReference>
<keyword evidence="9 15" id="KW-0863">Zinc-finger</keyword>
<feature type="domain" description="RING-type" evidence="18">
    <location>
        <begin position="269"/>
        <end position="307"/>
    </location>
</feature>
<feature type="transmembrane region" description="Helical" evidence="17">
    <location>
        <begin position="161"/>
        <end position="180"/>
    </location>
</feature>
<dbReference type="AlphaFoldDB" id="A0AA38HKR9"/>
<evidence type="ECO:0000256" key="3">
    <source>
        <dbReference type="ARBA" id="ARBA00004906"/>
    </source>
</evidence>
<dbReference type="FunFam" id="3.30.40.10:FF:000259">
    <property type="entry name" value="E3 ubiquitin protein ligase RIN2"/>
    <property type="match status" value="1"/>
</dbReference>
<dbReference type="Pfam" id="PF13639">
    <property type="entry name" value="zf-RING_2"/>
    <property type="match status" value="1"/>
</dbReference>
<comment type="similarity">
    <text evidence="4">Belongs to the HRD1 family.</text>
</comment>
<keyword evidence="20" id="KW-1185">Reference proteome</keyword>
<dbReference type="InterPro" id="IPR050731">
    <property type="entry name" value="HRD1_E3_ubiq-ligases"/>
</dbReference>
<keyword evidence="8" id="KW-0479">Metal-binding</keyword>
<comment type="catalytic activity">
    <reaction evidence="1">
        <text>S-ubiquitinyl-[E2 ubiquitin-conjugating enzyme]-L-cysteine + [acceptor protein]-L-lysine = [E2 ubiquitin-conjugating enzyme]-L-cysteine + N(6)-ubiquitinyl-[acceptor protein]-L-lysine.</text>
        <dbReference type="EC" id="2.3.2.27"/>
    </reaction>
</comment>
<feature type="transmembrane region" description="Helical" evidence="17">
    <location>
        <begin position="44"/>
        <end position="64"/>
    </location>
</feature>
<dbReference type="InterPro" id="IPR058051">
    <property type="entry name" value="Znf_RING_synoviolin"/>
</dbReference>
<keyword evidence="6" id="KW-0808">Transferase</keyword>
<dbReference type="CDD" id="cd16479">
    <property type="entry name" value="RING-H2_synoviolin"/>
    <property type="match status" value="1"/>
</dbReference>
<feature type="region of interest" description="Disordered" evidence="16">
    <location>
        <begin position="376"/>
        <end position="395"/>
    </location>
</feature>
<evidence type="ECO:0000313" key="19">
    <source>
        <dbReference type="EMBL" id="KAJ3634503.1"/>
    </source>
</evidence>
<evidence type="ECO:0000256" key="16">
    <source>
        <dbReference type="SAM" id="MobiDB-lite"/>
    </source>
</evidence>
<evidence type="ECO:0000313" key="20">
    <source>
        <dbReference type="Proteomes" id="UP001168821"/>
    </source>
</evidence>
<comment type="pathway">
    <text evidence="3">Protein modification; protein ubiquitination.</text>
</comment>
<dbReference type="Proteomes" id="UP001168821">
    <property type="component" value="Unassembled WGS sequence"/>
</dbReference>
<feature type="transmembrane region" description="Helical" evidence="17">
    <location>
        <begin position="136"/>
        <end position="154"/>
    </location>
</feature>
<comment type="subcellular location">
    <subcellularLocation>
        <location evidence="2">Endoplasmic reticulum membrane</location>
        <topology evidence="2">Multi-pass membrane protein</topology>
    </subcellularLocation>
</comment>
<dbReference type="GO" id="GO:0005789">
    <property type="term" value="C:endoplasmic reticulum membrane"/>
    <property type="evidence" value="ECO:0007669"/>
    <property type="project" value="UniProtKB-SubCell"/>
</dbReference>
<evidence type="ECO:0000256" key="7">
    <source>
        <dbReference type="ARBA" id="ARBA00022692"/>
    </source>
</evidence>
<dbReference type="InterPro" id="IPR057992">
    <property type="entry name" value="TPR_SYVN1_N"/>
</dbReference>
<dbReference type="PANTHER" id="PTHR22763">
    <property type="entry name" value="RING ZINC FINGER PROTEIN"/>
    <property type="match status" value="1"/>
</dbReference>
<dbReference type="SMART" id="SM00184">
    <property type="entry name" value="RING"/>
    <property type="match status" value="1"/>
</dbReference>
<evidence type="ECO:0000256" key="10">
    <source>
        <dbReference type="ARBA" id="ARBA00022786"/>
    </source>
</evidence>
<dbReference type="GO" id="GO:0008270">
    <property type="term" value="F:zinc ion binding"/>
    <property type="evidence" value="ECO:0007669"/>
    <property type="project" value="UniProtKB-KW"/>
</dbReference>
<sequence length="479" mass="55128">MGLVRYVLASVLIAVLTVAYAFFTRKQYYPAAIWITNTNSCLLVMYNLFFAVTAFFGNLMRIIFLGSLRASELDHIYEQSWVSVTETLFAMTIFREEITGGFLLFFTTLFFFKIFHWLVADRVDYMEQCPSLSRTFYLKVVTLLTLLGIVDLSFITYSKKFLILGTSLLSVFLKFMLNLIDAGFSDPWENKSVYNFYLDLVIVLYLSFFYSVTVYYGVPLYLLRDLYLITRSFYKRLHDMIQYNRATMNMNERYPEATPEDLSLVDNTCIICREEMTAAKKLPCGHVFHRHCLRSWLERQQTCPTCRLSVLAGIFKYYYFYLTVLYSNQADRRPNPLLPVSVPQGISTAGSGRPQLPQQLVLPQFYQHLLRRIKESRKSEGNENSASGDSSASSSLTLDPSDLFFKPLAPSEGFKENSFPAARSFETLGSYEECERVITEKLAALHNITIQLQKAFKELGGHLSAIERSRDKRTPQTPA</sequence>
<dbReference type="EMBL" id="JALNTZ010000392">
    <property type="protein sequence ID" value="KAJ3634503.1"/>
    <property type="molecule type" value="Genomic_DNA"/>
</dbReference>
<keyword evidence="10" id="KW-0833">Ubl conjugation pathway</keyword>
<evidence type="ECO:0000256" key="1">
    <source>
        <dbReference type="ARBA" id="ARBA00000900"/>
    </source>
</evidence>
<comment type="caution">
    <text evidence="19">The sequence shown here is derived from an EMBL/GenBank/DDBJ whole genome shotgun (WGS) entry which is preliminary data.</text>
</comment>
<name>A0AA38HKR9_9CUCU</name>
<evidence type="ECO:0000256" key="4">
    <source>
        <dbReference type="ARBA" id="ARBA00010089"/>
    </source>
</evidence>
<protein>
    <recommendedName>
        <fullName evidence="5">RING-type E3 ubiquitin transferase</fullName>
        <ecNumber evidence="5">2.3.2.27</ecNumber>
    </recommendedName>
</protein>